<reference evidence="3" key="1">
    <citation type="submission" date="2014-07" db="EMBL/GenBank/DDBJ databases">
        <authorList>
            <person name="Martin A.A"/>
            <person name="De Silva N."/>
        </authorList>
    </citation>
    <scope>NUCLEOTIDE SEQUENCE</scope>
</reference>
<evidence type="ECO:0000313" key="3">
    <source>
        <dbReference type="Proteomes" id="UP000035680"/>
    </source>
</evidence>
<organism evidence="3 4">
    <name type="scientific">Strongyloides venezuelensis</name>
    <name type="common">Threadworm</name>
    <dbReference type="NCBI Taxonomy" id="75913"/>
    <lineage>
        <taxon>Eukaryota</taxon>
        <taxon>Metazoa</taxon>
        <taxon>Ecdysozoa</taxon>
        <taxon>Nematoda</taxon>
        <taxon>Chromadorea</taxon>
        <taxon>Rhabditida</taxon>
        <taxon>Tylenchina</taxon>
        <taxon>Panagrolaimomorpha</taxon>
        <taxon>Strongyloidoidea</taxon>
        <taxon>Strongyloididae</taxon>
        <taxon>Strongyloides</taxon>
    </lineage>
</organism>
<keyword evidence="1" id="KW-0472">Membrane</keyword>
<protein>
    <submittedName>
        <fullName evidence="4">Syndecan domain-containing protein</fullName>
    </submittedName>
</protein>
<dbReference type="WBParaSite" id="SVE_0009000.1">
    <property type="protein sequence ID" value="SVE_0009000.1"/>
    <property type="gene ID" value="SVE_0009000"/>
</dbReference>
<proteinExistence type="predicted"/>
<keyword evidence="1" id="KW-0812">Transmembrane</keyword>
<sequence length="201" mass="22352">MLNIFYISFNIFIFLFFIKGEANISSSGEAITLNNGKLTTKWDNKGNPSTLGVDTNSLSNTTPGALENIYISSTVFQDISRTTNVPALDSNKVNANDSISLSTTSENLAERTTTKHFNNSPIIDENLSNNTIIINETKLSNETNSIFRGHGEVISNVAFITGILTLLFFIVVSCVIFYRFFHRNEVKQTPANNMMTLDEFN</sequence>
<keyword evidence="3" id="KW-1185">Reference proteome</keyword>
<evidence type="ECO:0000256" key="2">
    <source>
        <dbReference type="SAM" id="SignalP"/>
    </source>
</evidence>
<feature type="transmembrane region" description="Helical" evidence="1">
    <location>
        <begin position="157"/>
        <end position="178"/>
    </location>
</feature>
<name>A0A0K0EU97_STRVS</name>
<keyword evidence="1" id="KW-1133">Transmembrane helix</keyword>
<feature type="chain" id="PRO_5005328893" evidence="2">
    <location>
        <begin position="23"/>
        <end position="201"/>
    </location>
</feature>
<reference evidence="4" key="2">
    <citation type="submission" date="2015-08" db="UniProtKB">
        <authorList>
            <consortium name="WormBaseParasite"/>
        </authorList>
    </citation>
    <scope>IDENTIFICATION</scope>
</reference>
<evidence type="ECO:0000256" key="1">
    <source>
        <dbReference type="SAM" id="Phobius"/>
    </source>
</evidence>
<dbReference type="Proteomes" id="UP000035680">
    <property type="component" value="Unassembled WGS sequence"/>
</dbReference>
<keyword evidence="2" id="KW-0732">Signal</keyword>
<accession>A0A0K0EU97</accession>
<dbReference type="AlphaFoldDB" id="A0A0K0EU97"/>
<feature type="signal peptide" evidence="2">
    <location>
        <begin position="1"/>
        <end position="22"/>
    </location>
</feature>
<evidence type="ECO:0000313" key="4">
    <source>
        <dbReference type="WBParaSite" id="SVE_0009000.1"/>
    </source>
</evidence>